<dbReference type="Gene3D" id="1.10.260.100">
    <property type="match status" value="1"/>
</dbReference>
<dbReference type="Proteomes" id="UP000887564">
    <property type="component" value="Unplaced"/>
</dbReference>
<name>A0A914RX48_PAREQ</name>
<organism evidence="1 2">
    <name type="scientific">Parascaris equorum</name>
    <name type="common">Equine roundworm</name>
    <dbReference type="NCBI Taxonomy" id="6256"/>
    <lineage>
        <taxon>Eukaryota</taxon>
        <taxon>Metazoa</taxon>
        <taxon>Ecdysozoa</taxon>
        <taxon>Nematoda</taxon>
        <taxon>Chromadorea</taxon>
        <taxon>Rhabditida</taxon>
        <taxon>Spirurina</taxon>
        <taxon>Ascaridomorpha</taxon>
        <taxon>Ascaridoidea</taxon>
        <taxon>Ascarididae</taxon>
        <taxon>Parascaris</taxon>
    </lineage>
</organism>
<evidence type="ECO:0000313" key="2">
    <source>
        <dbReference type="WBParaSite" id="PEQ_0001077201-mRNA-1"/>
    </source>
</evidence>
<evidence type="ECO:0000313" key="1">
    <source>
        <dbReference type="Proteomes" id="UP000887564"/>
    </source>
</evidence>
<accession>A0A914RX48</accession>
<proteinExistence type="predicted"/>
<protein>
    <submittedName>
        <fullName evidence="2">Uncharacterized protein</fullName>
    </submittedName>
</protein>
<dbReference type="WBParaSite" id="PEQ_0001077201-mRNA-1">
    <property type="protein sequence ID" value="PEQ_0001077201-mRNA-1"/>
    <property type="gene ID" value="PEQ_0001077201"/>
</dbReference>
<dbReference type="AlphaFoldDB" id="A0A914RX48"/>
<keyword evidence="1" id="KW-1185">Reference proteome</keyword>
<reference evidence="2" key="1">
    <citation type="submission" date="2022-11" db="UniProtKB">
        <authorList>
            <consortium name="WormBaseParasite"/>
        </authorList>
    </citation>
    <scope>IDENTIFICATION</scope>
</reference>
<sequence>MFQLQRPETIQAMSNPRVLEAIQQIQRGMETLRQVASPVITSSWIVMKDI</sequence>